<dbReference type="InterPro" id="IPR007215">
    <property type="entry name" value="Sulphur_relay_TusB/DsrH"/>
</dbReference>
<reference evidence="1 2" key="2">
    <citation type="submission" date="2017-12" db="EMBL/GenBank/DDBJ databases">
        <title>Revising the taxonomy of the Acinetobacter lwoffii group: the description of Acinetobacter pseudolwoffii sp. nov. and emended description of Acinetobacter lwoffii.</title>
        <authorList>
            <person name="Nemec A."/>
        </authorList>
    </citation>
    <scope>NUCLEOTIDE SEQUENCE [LARGE SCALE GENOMIC DNA]</scope>
    <source>
        <strain evidence="1 2">ANC 5347</strain>
    </source>
</reference>
<gene>
    <name evidence="1" type="ORF">CU320_02575</name>
</gene>
<sequence length="94" mass="10636">MSNHTLYLIQSNYAATAQTLEQLAQIYTPVDQIVLMGEAVLQLEHSFLQNLPQIYMLENDAELLTQPLSVQVKLVDFADFADLCLGFNRCISMK</sequence>
<dbReference type="Gene3D" id="3.40.1260.10">
    <property type="entry name" value="DsrEFH-like"/>
    <property type="match status" value="1"/>
</dbReference>
<accession>A0A2H9URA6</accession>
<evidence type="ECO:0008006" key="3">
    <source>
        <dbReference type="Google" id="ProtNLM"/>
    </source>
</evidence>
<dbReference type="Pfam" id="PF04077">
    <property type="entry name" value="DsrH"/>
    <property type="match status" value="1"/>
</dbReference>
<comment type="caution">
    <text evidence="1">The sequence shown here is derived from an EMBL/GenBank/DDBJ whole genome shotgun (WGS) entry which is preliminary data.</text>
</comment>
<protein>
    <recommendedName>
        <fullName evidence="3">Sulfurtransferase complex subunit TusB</fullName>
    </recommendedName>
</protein>
<reference evidence="1 2" key="1">
    <citation type="submission" date="2017-11" db="EMBL/GenBank/DDBJ databases">
        <authorList>
            <person name="Han C.G."/>
        </authorList>
    </citation>
    <scope>NUCLEOTIDE SEQUENCE [LARGE SCALE GENOMIC DNA]</scope>
    <source>
        <strain evidence="1 2">ANC 5347</strain>
    </source>
</reference>
<organism evidence="1 2">
    <name type="scientific">Acinetobacter pseudolwoffii</name>
    <dbReference type="NCBI Taxonomy" id="2053287"/>
    <lineage>
        <taxon>Bacteria</taxon>
        <taxon>Pseudomonadati</taxon>
        <taxon>Pseudomonadota</taxon>
        <taxon>Gammaproteobacteria</taxon>
        <taxon>Moraxellales</taxon>
        <taxon>Moraxellaceae</taxon>
        <taxon>Acinetobacter</taxon>
    </lineage>
</organism>
<dbReference type="SUPFAM" id="SSF75169">
    <property type="entry name" value="DsrEFH-like"/>
    <property type="match status" value="1"/>
</dbReference>
<name>A0A2H9URA6_9GAMM</name>
<dbReference type="EMBL" id="PGOZ01000001">
    <property type="protein sequence ID" value="PJI34236.1"/>
    <property type="molecule type" value="Genomic_DNA"/>
</dbReference>
<dbReference type="InterPro" id="IPR027396">
    <property type="entry name" value="DsrEFH-like"/>
</dbReference>
<dbReference type="Proteomes" id="UP000242351">
    <property type="component" value="Unassembled WGS sequence"/>
</dbReference>
<evidence type="ECO:0000313" key="2">
    <source>
        <dbReference type="Proteomes" id="UP000242351"/>
    </source>
</evidence>
<dbReference type="AlphaFoldDB" id="A0A2H9URA6"/>
<dbReference type="GO" id="GO:0002143">
    <property type="term" value="P:tRNA wobble position uridine thiolation"/>
    <property type="evidence" value="ECO:0007669"/>
    <property type="project" value="InterPro"/>
</dbReference>
<dbReference type="GO" id="GO:0005737">
    <property type="term" value="C:cytoplasm"/>
    <property type="evidence" value="ECO:0007669"/>
    <property type="project" value="InterPro"/>
</dbReference>
<proteinExistence type="predicted"/>
<evidence type="ECO:0000313" key="1">
    <source>
        <dbReference type="EMBL" id="PJI34236.1"/>
    </source>
</evidence>
<dbReference type="RefSeq" id="WP_100357162.1">
    <property type="nucleotide sequence ID" value="NZ_PGOZ01000001.1"/>
</dbReference>